<sequence length="385" mass="41911">MNEMVKILPEAALPEGGARPWTVEAARRWRDARVPLLFAPTVVCWLLVPLVFYGFSLVGSDDPETAASSGTDWVGYHSAILFLALPAWYRYLPAATAVSAPVIALDMAGRLYGPDHVTDEGRAGCWLVIAVCAWTFTGAVLRLRARRRQRALFLEAAGDARSPIPEHLPDGHRHRGRWPILIGGLLTLTGAACLAWALVADLGASAQAPYNAINQQMLSLLLLIPGPPLLGRGLTARRAARRLHDGPQPVLRVGVRGRASGYTWLVADARTTTAPPLIGFRSRFGDTRRFWSGGGRVLLAGPEDRLRAEHHDIDHTREPYEAVLYGVPCEGAEVLLEYAVHAAPLSGSSTIASELTAAPLLPVRLHRLKPWKPAGTSYSLQRLRQ</sequence>
<feature type="transmembrane region" description="Helical" evidence="1">
    <location>
        <begin position="217"/>
        <end position="234"/>
    </location>
</feature>
<organism evidence="2">
    <name type="scientific">Streptomyces sp. R33</name>
    <dbReference type="NCBI Taxonomy" id="3238629"/>
    <lineage>
        <taxon>Bacteria</taxon>
        <taxon>Bacillati</taxon>
        <taxon>Actinomycetota</taxon>
        <taxon>Actinomycetes</taxon>
        <taxon>Kitasatosporales</taxon>
        <taxon>Streptomycetaceae</taxon>
        <taxon>Streptomyces</taxon>
    </lineage>
</organism>
<protein>
    <submittedName>
        <fullName evidence="2">Uncharacterized protein</fullName>
    </submittedName>
</protein>
<feature type="transmembrane region" description="Helical" evidence="1">
    <location>
        <begin position="121"/>
        <end position="141"/>
    </location>
</feature>
<reference evidence="2" key="1">
    <citation type="submission" date="2024-08" db="EMBL/GenBank/DDBJ databases">
        <authorList>
            <person name="Yu S.T."/>
        </authorList>
    </citation>
    <scope>NUCLEOTIDE SEQUENCE</scope>
    <source>
        <strain evidence="2">R33</strain>
    </source>
</reference>
<dbReference type="RefSeq" id="WP_369778382.1">
    <property type="nucleotide sequence ID" value="NZ_CP165727.1"/>
</dbReference>
<feature type="transmembrane region" description="Helical" evidence="1">
    <location>
        <begin position="178"/>
        <end position="197"/>
    </location>
</feature>
<name>A0AB39Y5E2_9ACTN</name>
<keyword evidence="1" id="KW-1133">Transmembrane helix</keyword>
<evidence type="ECO:0000256" key="1">
    <source>
        <dbReference type="SAM" id="Phobius"/>
    </source>
</evidence>
<gene>
    <name evidence="2" type="ORF">AB5J51_21560</name>
</gene>
<keyword evidence="1" id="KW-0472">Membrane</keyword>
<feature type="transmembrane region" description="Helical" evidence="1">
    <location>
        <begin position="36"/>
        <end position="55"/>
    </location>
</feature>
<evidence type="ECO:0000313" key="2">
    <source>
        <dbReference type="EMBL" id="XDV65355.1"/>
    </source>
</evidence>
<proteinExistence type="predicted"/>
<keyword evidence="1" id="KW-0812">Transmembrane</keyword>
<accession>A0AB39Y5E2</accession>
<dbReference type="AlphaFoldDB" id="A0AB39Y5E2"/>
<dbReference type="EMBL" id="CP165727">
    <property type="protein sequence ID" value="XDV65355.1"/>
    <property type="molecule type" value="Genomic_DNA"/>
</dbReference>